<reference evidence="3 4" key="1">
    <citation type="submission" date="2020-06" db="EMBL/GenBank/DDBJ databases">
        <title>Pseudomonas eucalypticola sp. nov., an endophyte of Eucalyptus dunnii leaves with biocontrol ability of eucalyptus leaf blight.</title>
        <authorList>
            <person name="Liu Y."/>
            <person name="Song Z."/>
            <person name="Zeng H."/>
            <person name="Lu M."/>
            <person name="Wang X."/>
            <person name="Lian X."/>
            <person name="Zhang Q."/>
        </authorList>
    </citation>
    <scope>NUCLEOTIDE SEQUENCE [LARGE SCALE GENOMIC DNA]</scope>
    <source>
        <strain evidence="3 4">NP-1</strain>
    </source>
</reference>
<dbReference type="EMBL" id="CP056030">
    <property type="protein sequence ID" value="QKZ02590.1"/>
    <property type="molecule type" value="Genomic_DNA"/>
</dbReference>
<keyword evidence="1" id="KW-0472">Membrane</keyword>
<keyword evidence="1" id="KW-1133">Transmembrane helix</keyword>
<keyword evidence="4" id="KW-1185">Reference proteome</keyword>
<feature type="transmembrane region" description="Helical" evidence="1">
    <location>
        <begin position="31"/>
        <end position="51"/>
    </location>
</feature>
<accession>A0A7D5HAM5</accession>
<evidence type="ECO:0000313" key="3">
    <source>
        <dbReference type="EMBL" id="QKZ02590.1"/>
    </source>
</evidence>
<keyword evidence="1" id="KW-0812">Transmembrane</keyword>
<gene>
    <name evidence="3" type="ORF">HWQ56_01780</name>
</gene>
<dbReference type="InterPro" id="IPR005182">
    <property type="entry name" value="YdbS-like_PH"/>
</dbReference>
<dbReference type="PANTHER" id="PTHR37938">
    <property type="entry name" value="BLL0215 PROTEIN"/>
    <property type="match status" value="1"/>
</dbReference>
<evidence type="ECO:0000259" key="2">
    <source>
        <dbReference type="Pfam" id="PF03703"/>
    </source>
</evidence>
<dbReference type="Pfam" id="PF03703">
    <property type="entry name" value="bPH_2"/>
    <property type="match status" value="1"/>
</dbReference>
<organism evidence="3 4">
    <name type="scientific">Pseudomonas eucalypticola</name>
    <dbReference type="NCBI Taxonomy" id="2599595"/>
    <lineage>
        <taxon>Bacteria</taxon>
        <taxon>Pseudomonadati</taxon>
        <taxon>Pseudomonadota</taxon>
        <taxon>Gammaproteobacteria</taxon>
        <taxon>Pseudomonadales</taxon>
        <taxon>Pseudomonadaceae</taxon>
        <taxon>Pseudomonas</taxon>
    </lineage>
</organism>
<dbReference type="KEGG" id="pez:HWQ56_01780"/>
<feature type="domain" description="YdbS-like PH" evidence="2">
    <location>
        <begin position="63"/>
        <end position="131"/>
    </location>
</feature>
<proteinExistence type="predicted"/>
<dbReference type="RefSeq" id="WP_158156223.1">
    <property type="nucleotide sequence ID" value="NZ_CP056030.1"/>
</dbReference>
<dbReference type="Proteomes" id="UP000509568">
    <property type="component" value="Chromosome"/>
</dbReference>
<sequence>MASKSYIQSSLSAGEQIEAVFKLHWLNWVHVWLWVLLAVVTVGILSPVAIYKWLSLRCQENGVTNKRVIHKRGIISRTTEEMKLSSIETVDLDQSVMGRLLGFGTVRITGRGISDLVLKGIDDPLQVKRQIEGVSNPVR</sequence>
<dbReference type="AlphaFoldDB" id="A0A7D5HAM5"/>
<protein>
    <submittedName>
        <fullName evidence="3">PH domain-containing protein</fullName>
    </submittedName>
</protein>
<evidence type="ECO:0000313" key="4">
    <source>
        <dbReference type="Proteomes" id="UP000509568"/>
    </source>
</evidence>
<dbReference type="PANTHER" id="PTHR37938:SF1">
    <property type="entry name" value="BLL0215 PROTEIN"/>
    <property type="match status" value="1"/>
</dbReference>
<name>A0A7D5HAM5_9PSED</name>
<evidence type="ECO:0000256" key="1">
    <source>
        <dbReference type="SAM" id="Phobius"/>
    </source>
</evidence>